<evidence type="ECO:0000313" key="1">
    <source>
        <dbReference type="EMBL" id="KAK3243562.1"/>
    </source>
</evidence>
<sequence>MEPAPPARTSSASSRAARLLQTADNVRNPQSGRDPVRAGVSFVQVGDQGGQAGAAAAVDVFDEEPANEEGGTPE</sequence>
<reference evidence="1 2" key="1">
    <citation type="journal article" date="2015" name="Genome Biol. Evol.">
        <title>Comparative Genomics of a Bacterivorous Green Alga Reveals Evolutionary Causalities and Consequences of Phago-Mixotrophic Mode of Nutrition.</title>
        <authorList>
            <person name="Burns J.A."/>
            <person name="Paasch A."/>
            <person name="Narechania A."/>
            <person name="Kim E."/>
        </authorList>
    </citation>
    <scope>NUCLEOTIDE SEQUENCE [LARGE SCALE GENOMIC DNA]</scope>
    <source>
        <strain evidence="1 2">PLY_AMNH</strain>
    </source>
</reference>
<name>A0AAE0EXA0_9CHLO</name>
<dbReference type="Proteomes" id="UP001190700">
    <property type="component" value="Unassembled WGS sequence"/>
</dbReference>
<accession>A0AAE0EXA0</accession>
<gene>
    <name evidence="1" type="ORF">CYMTET_46795</name>
</gene>
<keyword evidence="2" id="KW-1185">Reference proteome</keyword>
<dbReference type="AlphaFoldDB" id="A0AAE0EXA0"/>
<dbReference type="EMBL" id="LGRX02032775">
    <property type="protein sequence ID" value="KAK3243562.1"/>
    <property type="molecule type" value="Genomic_DNA"/>
</dbReference>
<comment type="caution">
    <text evidence="1">The sequence shown here is derived from an EMBL/GenBank/DDBJ whole genome shotgun (WGS) entry which is preliminary data.</text>
</comment>
<evidence type="ECO:0000313" key="2">
    <source>
        <dbReference type="Proteomes" id="UP001190700"/>
    </source>
</evidence>
<organism evidence="1 2">
    <name type="scientific">Cymbomonas tetramitiformis</name>
    <dbReference type="NCBI Taxonomy" id="36881"/>
    <lineage>
        <taxon>Eukaryota</taxon>
        <taxon>Viridiplantae</taxon>
        <taxon>Chlorophyta</taxon>
        <taxon>Pyramimonadophyceae</taxon>
        <taxon>Pyramimonadales</taxon>
        <taxon>Pyramimonadaceae</taxon>
        <taxon>Cymbomonas</taxon>
    </lineage>
</organism>
<proteinExistence type="predicted"/>
<protein>
    <submittedName>
        <fullName evidence="1">Uncharacterized protein</fullName>
    </submittedName>
</protein>